<feature type="transmembrane region" description="Helical" evidence="9">
    <location>
        <begin position="93"/>
        <end position="112"/>
    </location>
</feature>
<keyword evidence="8 9" id="KW-0472">Membrane</keyword>
<keyword evidence="3 9" id="KW-0645">Protease</keyword>
<dbReference type="NCBIfam" id="TIGR00077">
    <property type="entry name" value="lspA"/>
    <property type="match status" value="1"/>
</dbReference>
<evidence type="ECO:0000256" key="7">
    <source>
        <dbReference type="ARBA" id="ARBA00022989"/>
    </source>
</evidence>
<proteinExistence type="inferred from homology"/>
<dbReference type="Pfam" id="PF01252">
    <property type="entry name" value="Peptidase_A8"/>
    <property type="match status" value="1"/>
</dbReference>
<keyword evidence="2 9" id="KW-1003">Cell membrane</keyword>
<feature type="transmembrane region" description="Helical" evidence="9">
    <location>
        <begin position="133"/>
        <end position="151"/>
    </location>
</feature>
<keyword evidence="7 9" id="KW-1133">Transmembrane helix</keyword>
<sequence length="169" mass="18311">MLKITRLGWTAYLIAVITVVLDQVSKAWILSTLGTAPGASQQVAGPFYLTLVHNFGMSFGLFRGSELSRWLLTIFSAVVVVGLALWARKATKPLMAAGIGLIIGGAFGNNLIDRIRYGYVVDFIDVSRIHFPWVFNVADSGITVGVCLLLLDSFLSEEKKLANPDGHGL</sequence>
<dbReference type="PANTHER" id="PTHR33695">
    <property type="entry name" value="LIPOPROTEIN SIGNAL PEPTIDASE"/>
    <property type="match status" value="1"/>
</dbReference>
<dbReference type="PANTHER" id="PTHR33695:SF1">
    <property type="entry name" value="LIPOPROTEIN SIGNAL PEPTIDASE"/>
    <property type="match status" value="1"/>
</dbReference>
<accession>A0ABU1N0T3</accession>
<keyword evidence="6 9" id="KW-0378">Hydrolase</keyword>
<evidence type="ECO:0000256" key="4">
    <source>
        <dbReference type="ARBA" id="ARBA00022692"/>
    </source>
</evidence>
<comment type="function">
    <text evidence="9">This protein specifically catalyzes the removal of signal peptides from prolipoproteins.</text>
</comment>
<keyword evidence="12" id="KW-1185">Reference proteome</keyword>
<evidence type="ECO:0000256" key="2">
    <source>
        <dbReference type="ARBA" id="ARBA00022475"/>
    </source>
</evidence>
<dbReference type="EC" id="3.4.23.36" evidence="9"/>
<feature type="transmembrane region" description="Helical" evidence="9">
    <location>
        <begin position="43"/>
        <end position="62"/>
    </location>
</feature>
<evidence type="ECO:0000256" key="6">
    <source>
        <dbReference type="ARBA" id="ARBA00022801"/>
    </source>
</evidence>
<dbReference type="GO" id="GO:0004190">
    <property type="term" value="F:aspartic-type endopeptidase activity"/>
    <property type="evidence" value="ECO:0007669"/>
    <property type="project" value="UniProtKB-EC"/>
</dbReference>
<name>A0ABU1N0T3_9CAUL</name>
<comment type="catalytic activity">
    <reaction evidence="9">
        <text>Release of signal peptides from bacterial membrane prolipoproteins. Hydrolyzes -Xaa-Yaa-Zaa-|-(S,diacylglyceryl)Cys-, in which Xaa is hydrophobic (preferably Leu), and Yaa (Ala or Ser) and Zaa (Gly or Ala) have small, neutral side chains.</text>
        <dbReference type="EC" id="3.4.23.36"/>
    </reaction>
</comment>
<dbReference type="HAMAP" id="MF_00161">
    <property type="entry name" value="LspA"/>
    <property type="match status" value="1"/>
</dbReference>
<dbReference type="PRINTS" id="PR00781">
    <property type="entry name" value="LIPOSIGPTASE"/>
</dbReference>
<comment type="subcellular location">
    <subcellularLocation>
        <location evidence="9">Cell membrane</location>
        <topology evidence="9">Multi-pass membrane protein</topology>
    </subcellularLocation>
</comment>
<comment type="caution">
    <text evidence="11">The sequence shown here is derived from an EMBL/GenBank/DDBJ whole genome shotgun (WGS) entry which is preliminary data.</text>
</comment>
<dbReference type="RefSeq" id="WP_310032385.1">
    <property type="nucleotide sequence ID" value="NZ_JAVDRL010000007.1"/>
</dbReference>
<evidence type="ECO:0000313" key="11">
    <source>
        <dbReference type="EMBL" id="MDR6532044.1"/>
    </source>
</evidence>
<keyword evidence="5 9" id="KW-0064">Aspartyl protease</keyword>
<evidence type="ECO:0000256" key="3">
    <source>
        <dbReference type="ARBA" id="ARBA00022670"/>
    </source>
</evidence>
<reference evidence="11 12" key="1">
    <citation type="submission" date="2023-07" db="EMBL/GenBank/DDBJ databases">
        <title>Sorghum-associated microbial communities from plants grown in Nebraska, USA.</title>
        <authorList>
            <person name="Schachtman D."/>
        </authorList>
    </citation>
    <scope>NUCLEOTIDE SEQUENCE [LARGE SCALE GENOMIC DNA]</scope>
    <source>
        <strain evidence="11 12">DS2154</strain>
    </source>
</reference>
<evidence type="ECO:0000256" key="1">
    <source>
        <dbReference type="ARBA" id="ARBA00006139"/>
    </source>
</evidence>
<comment type="pathway">
    <text evidence="9">Protein modification; lipoprotein biosynthesis (signal peptide cleavage).</text>
</comment>
<evidence type="ECO:0000256" key="5">
    <source>
        <dbReference type="ARBA" id="ARBA00022750"/>
    </source>
</evidence>
<evidence type="ECO:0000313" key="12">
    <source>
        <dbReference type="Proteomes" id="UP001262754"/>
    </source>
</evidence>
<feature type="active site" evidence="9">
    <location>
        <position position="139"/>
    </location>
</feature>
<evidence type="ECO:0000256" key="10">
    <source>
        <dbReference type="RuleBase" id="RU004181"/>
    </source>
</evidence>
<evidence type="ECO:0000256" key="8">
    <source>
        <dbReference type="ARBA" id="ARBA00023136"/>
    </source>
</evidence>
<feature type="transmembrane region" description="Helical" evidence="9">
    <location>
        <begin position="69"/>
        <end position="87"/>
    </location>
</feature>
<keyword evidence="4 9" id="KW-0812">Transmembrane</keyword>
<gene>
    <name evidence="9" type="primary">lspA</name>
    <name evidence="11" type="ORF">J2800_002797</name>
</gene>
<organism evidence="11 12">
    <name type="scientific">Caulobacter rhizosphaerae</name>
    <dbReference type="NCBI Taxonomy" id="2010972"/>
    <lineage>
        <taxon>Bacteria</taxon>
        <taxon>Pseudomonadati</taxon>
        <taxon>Pseudomonadota</taxon>
        <taxon>Alphaproteobacteria</taxon>
        <taxon>Caulobacterales</taxon>
        <taxon>Caulobacteraceae</taxon>
        <taxon>Caulobacter</taxon>
    </lineage>
</organism>
<dbReference type="Proteomes" id="UP001262754">
    <property type="component" value="Unassembled WGS sequence"/>
</dbReference>
<feature type="active site" evidence="9">
    <location>
        <position position="122"/>
    </location>
</feature>
<dbReference type="EMBL" id="JAVDRL010000007">
    <property type="protein sequence ID" value="MDR6532044.1"/>
    <property type="molecule type" value="Genomic_DNA"/>
</dbReference>
<comment type="similarity">
    <text evidence="1 9 10">Belongs to the peptidase A8 family.</text>
</comment>
<evidence type="ECO:0000256" key="9">
    <source>
        <dbReference type="HAMAP-Rule" id="MF_00161"/>
    </source>
</evidence>
<protein>
    <recommendedName>
        <fullName evidence="9">Lipoprotein signal peptidase</fullName>
        <ecNumber evidence="9">3.4.23.36</ecNumber>
    </recommendedName>
    <alternativeName>
        <fullName evidence="9">Prolipoprotein signal peptidase</fullName>
    </alternativeName>
    <alternativeName>
        <fullName evidence="9">Signal peptidase II</fullName>
        <shortName evidence="9">SPase II</shortName>
    </alternativeName>
</protein>
<dbReference type="InterPro" id="IPR001872">
    <property type="entry name" value="Peptidase_A8"/>
</dbReference>